<feature type="signal peptide" evidence="1">
    <location>
        <begin position="1"/>
        <end position="24"/>
    </location>
</feature>
<accession>A0ABX7BIF7</accession>
<reference evidence="2" key="1">
    <citation type="submission" date="2021-02" db="EMBL/GenBank/DDBJ databases">
        <title>Skermanella TT6 skin isolate.</title>
        <authorList>
            <person name="Lee K."/>
            <person name="Ganzorig M."/>
        </authorList>
    </citation>
    <scope>NUCLEOTIDE SEQUENCE</scope>
    <source>
        <strain evidence="2">TT6</strain>
    </source>
</reference>
<keyword evidence="1" id="KW-0732">Signal</keyword>
<proteinExistence type="predicted"/>
<name>A0ABX7BIF7_9PROT</name>
<protein>
    <recommendedName>
        <fullName evidence="4">DUF5666 domain-containing protein</fullName>
    </recommendedName>
</protein>
<feature type="chain" id="PRO_5046365914" description="DUF5666 domain-containing protein" evidence="1">
    <location>
        <begin position="25"/>
        <end position="209"/>
    </location>
</feature>
<organism evidence="2 3">
    <name type="scientific">Skermanella cutis</name>
    <dbReference type="NCBI Taxonomy" id="2775420"/>
    <lineage>
        <taxon>Bacteria</taxon>
        <taxon>Pseudomonadati</taxon>
        <taxon>Pseudomonadota</taxon>
        <taxon>Alphaproteobacteria</taxon>
        <taxon>Rhodospirillales</taxon>
        <taxon>Azospirillaceae</taxon>
        <taxon>Skermanella</taxon>
    </lineage>
</organism>
<evidence type="ECO:0000313" key="3">
    <source>
        <dbReference type="Proteomes" id="UP000595197"/>
    </source>
</evidence>
<geneLocation type="plasmid" evidence="2 3">
    <name>pTT6-1</name>
</geneLocation>
<dbReference type="Proteomes" id="UP000595197">
    <property type="component" value="Plasmid pTT6-1"/>
</dbReference>
<gene>
    <name evidence="2" type="ORF">IGS68_28290</name>
</gene>
<dbReference type="RefSeq" id="WP_201082433.1">
    <property type="nucleotide sequence ID" value="NZ_CP067421.1"/>
</dbReference>
<evidence type="ECO:0000256" key="1">
    <source>
        <dbReference type="SAM" id="SignalP"/>
    </source>
</evidence>
<evidence type="ECO:0000313" key="2">
    <source>
        <dbReference type="EMBL" id="QQP93063.1"/>
    </source>
</evidence>
<evidence type="ECO:0008006" key="4">
    <source>
        <dbReference type="Google" id="ProtNLM"/>
    </source>
</evidence>
<sequence length="209" mass="21898">MIARISITSPAIAIILALGTGALAQTMTDKDEKPVHVQGRISSIDENRITITTSHGETDLTLAPDVTFYSLSPASPDSVTTEASIAVAGPAAQEEKIMAKVVVIYPQGSSGESGTYLTWNLTPDSMMRNGVVREIHDEPGGRVVGLSYPQGGATVVIPPDATILTASQTDMEALREGAHVYVPSAERGSGGTLEAEMIAVGENGYEPKF</sequence>
<keyword evidence="2" id="KW-0614">Plasmid</keyword>
<keyword evidence="3" id="KW-1185">Reference proteome</keyword>
<dbReference type="EMBL" id="CP067421">
    <property type="protein sequence ID" value="QQP93063.1"/>
    <property type="molecule type" value="Genomic_DNA"/>
</dbReference>